<dbReference type="EMBL" id="QMFY01000002">
    <property type="protein sequence ID" value="RAW02260.1"/>
    <property type="molecule type" value="Genomic_DNA"/>
</dbReference>
<proteinExistence type="predicted"/>
<dbReference type="Proteomes" id="UP000251889">
    <property type="component" value="Unassembled WGS sequence"/>
</dbReference>
<gene>
    <name evidence="1" type="ORF">DQQ10_06890</name>
</gene>
<organism evidence="1 2">
    <name type="scientific">Pseudochryseolinea flava</name>
    <dbReference type="NCBI Taxonomy" id="2059302"/>
    <lineage>
        <taxon>Bacteria</taxon>
        <taxon>Pseudomonadati</taxon>
        <taxon>Bacteroidota</taxon>
        <taxon>Cytophagia</taxon>
        <taxon>Cytophagales</taxon>
        <taxon>Fulvivirgaceae</taxon>
        <taxon>Pseudochryseolinea</taxon>
    </lineage>
</organism>
<keyword evidence="2" id="KW-1185">Reference proteome</keyword>
<dbReference type="AlphaFoldDB" id="A0A364Y8T2"/>
<name>A0A364Y8T2_9BACT</name>
<evidence type="ECO:0000313" key="2">
    <source>
        <dbReference type="Proteomes" id="UP000251889"/>
    </source>
</evidence>
<dbReference type="InterPro" id="IPR011042">
    <property type="entry name" value="6-blade_b-propeller_TolB-like"/>
</dbReference>
<dbReference type="Gene3D" id="2.120.10.30">
    <property type="entry name" value="TolB, C-terminal domain"/>
    <property type="match status" value="1"/>
</dbReference>
<dbReference type="Pfam" id="PF07676">
    <property type="entry name" value="PD40"/>
    <property type="match status" value="2"/>
</dbReference>
<comment type="caution">
    <text evidence="1">The sequence shown here is derived from an EMBL/GenBank/DDBJ whole genome shotgun (WGS) entry which is preliminary data.</text>
</comment>
<dbReference type="SUPFAM" id="SSF82171">
    <property type="entry name" value="DPP6 N-terminal domain-like"/>
    <property type="match status" value="1"/>
</dbReference>
<protein>
    <submittedName>
        <fullName evidence="1">Uncharacterized protein</fullName>
    </submittedName>
</protein>
<dbReference type="OrthoDB" id="9809364at2"/>
<dbReference type="InterPro" id="IPR011659">
    <property type="entry name" value="WD40"/>
</dbReference>
<sequence>MERLILIFSILICCLCCFLIQAQEKLDAPEIFLPGIVSTDSNEFNACFSNDGQSFYFSRTVSKRTLLFVTVRSHGNWSKPVMLTFCSDGFSYADPAVSPLGELYFISNRPINARDTTKDYDIWKTSFGNGSWEPIVNVASLNSPFDEYYISFTAKGDAYFSSSRQGGFGEEDLYMAPFKNGVFDVPVNLGEKVNTRHSEYDPFVNPDGDQLVFASSGRDNSLGKADLYCSQRKGSWLDPVHLGVEVNTSLRDFCPYISKDEYFYFSSGGEIRRVSKTAITKALKRSTIK</sequence>
<accession>A0A364Y8T2</accession>
<evidence type="ECO:0000313" key="1">
    <source>
        <dbReference type="EMBL" id="RAW02260.1"/>
    </source>
</evidence>
<reference evidence="1 2" key="1">
    <citation type="submission" date="2018-06" db="EMBL/GenBank/DDBJ databases">
        <title>Chryseolinea flavus sp. nov., a member of the phylum Bacteroidetes isolated from soil.</title>
        <authorList>
            <person name="Li Y."/>
            <person name="Wang J."/>
        </authorList>
    </citation>
    <scope>NUCLEOTIDE SEQUENCE [LARGE SCALE GENOMIC DNA]</scope>
    <source>
        <strain evidence="1 2">SDU1-6</strain>
    </source>
</reference>